<evidence type="ECO:0000256" key="2">
    <source>
        <dbReference type="SAM" id="Phobius"/>
    </source>
</evidence>
<dbReference type="Gene3D" id="2.60.40.10">
    <property type="entry name" value="Immunoglobulins"/>
    <property type="match status" value="1"/>
</dbReference>
<keyword evidence="2" id="KW-0472">Membrane</keyword>
<evidence type="ECO:0000313" key="4">
    <source>
        <dbReference type="EMBL" id="OXA43702.1"/>
    </source>
</evidence>
<dbReference type="SUPFAM" id="SSF49354">
    <property type="entry name" value="PapD-like"/>
    <property type="match status" value="1"/>
</dbReference>
<gene>
    <name evidence="4" type="ORF">Fcan01_21429</name>
</gene>
<organism evidence="4 5">
    <name type="scientific">Folsomia candida</name>
    <name type="common">Springtail</name>
    <dbReference type="NCBI Taxonomy" id="158441"/>
    <lineage>
        <taxon>Eukaryota</taxon>
        <taxon>Metazoa</taxon>
        <taxon>Ecdysozoa</taxon>
        <taxon>Arthropoda</taxon>
        <taxon>Hexapoda</taxon>
        <taxon>Collembola</taxon>
        <taxon>Entomobryomorpha</taxon>
        <taxon>Isotomoidea</taxon>
        <taxon>Isotomidae</taxon>
        <taxon>Proisotominae</taxon>
        <taxon>Folsomia</taxon>
    </lineage>
</organism>
<dbReference type="InterPro" id="IPR013783">
    <property type="entry name" value="Ig-like_fold"/>
</dbReference>
<name>A0A226DDR1_FOLCA</name>
<dbReference type="PROSITE" id="PS50202">
    <property type="entry name" value="MSP"/>
    <property type="match status" value="1"/>
</dbReference>
<feature type="transmembrane region" description="Helical" evidence="2">
    <location>
        <begin position="381"/>
        <end position="400"/>
    </location>
</feature>
<reference evidence="4 5" key="1">
    <citation type="submission" date="2015-12" db="EMBL/GenBank/DDBJ databases">
        <title>The genome of Folsomia candida.</title>
        <authorList>
            <person name="Faddeeva A."/>
            <person name="Derks M.F."/>
            <person name="Anvar Y."/>
            <person name="Smit S."/>
            <person name="Van Straalen N."/>
            <person name="Roelofs D."/>
        </authorList>
    </citation>
    <scope>NUCLEOTIDE SEQUENCE [LARGE SCALE GENOMIC DNA]</scope>
    <source>
        <strain evidence="4 5">VU population</strain>
        <tissue evidence="4">Whole body</tissue>
    </source>
</reference>
<keyword evidence="2" id="KW-1133">Transmembrane helix</keyword>
<feature type="region of interest" description="Disordered" evidence="1">
    <location>
        <begin position="82"/>
        <end position="111"/>
    </location>
</feature>
<protein>
    <recommendedName>
        <fullName evidence="3">MSP domain-containing protein</fullName>
    </recommendedName>
</protein>
<feature type="compositionally biased region" description="Basic and acidic residues" evidence="1">
    <location>
        <begin position="99"/>
        <end position="111"/>
    </location>
</feature>
<dbReference type="Proteomes" id="UP000198287">
    <property type="component" value="Unassembled WGS sequence"/>
</dbReference>
<evidence type="ECO:0000313" key="5">
    <source>
        <dbReference type="Proteomes" id="UP000198287"/>
    </source>
</evidence>
<comment type="caution">
    <text evidence="4">The sequence shown here is derived from an EMBL/GenBank/DDBJ whole genome shotgun (WGS) entry which is preliminary data.</text>
</comment>
<sequence>MSNSWFPLSPSRHKYSRRRRSRFATRFVTFLPPILAFWEMSAGKLALVSGFGSNFSVSSTMKSFFSRNRTSEGGRRNVVAGGMGDEQAQGANDIGPTQDDGRPLDGRSCEFEKSDEDTHACEVYIEDEKVFDQNGNPIFSENVMGPWLRVPHELGFSKDDTAKVYIAKIQLKNISPLMISYKVVSTLRNTFHLTPSQGMLPPKQSGEVLVTSVRLEDPFDKLMSASFIVFATPIVFDSQTSDFRIKILWKAYGSSLFPLEAAESHLIHRIVPEHDAYVDGFSIMEKAFIGNYVMPQQQIKGFLAKGGNVGFSNRNFIRSWLPKDVGPGHASFVVHAAINDKPHPLSFFNQLNLTGSPQKDRLRHMAASVMEMQSDLSGAVAYTRFSLVATLGIGLWLFVLRYTSWIKDFGANGAQLVMDELKKPDSGFWGLL</sequence>
<dbReference type="InterPro" id="IPR000535">
    <property type="entry name" value="MSP_dom"/>
</dbReference>
<evidence type="ECO:0000259" key="3">
    <source>
        <dbReference type="PROSITE" id="PS50202"/>
    </source>
</evidence>
<feature type="domain" description="MSP" evidence="3">
    <location>
        <begin position="141"/>
        <end position="267"/>
    </location>
</feature>
<keyword evidence="2" id="KW-0812">Transmembrane</keyword>
<keyword evidence="5" id="KW-1185">Reference proteome</keyword>
<dbReference type="InterPro" id="IPR008962">
    <property type="entry name" value="PapD-like_sf"/>
</dbReference>
<accession>A0A226DDR1</accession>
<evidence type="ECO:0000256" key="1">
    <source>
        <dbReference type="SAM" id="MobiDB-lite"/>
    </source>
</evidence>
<proteinExistence type="predicted"/>
<dbReference type="AlphaFoldDB" id="A0A226DDR1"/>
<dbReference type="EMBL" id="LNIX01000021">
    <property type="protein sequence ID" value="OXA43702.1"/>
    <property type="molecule type" value="Genomic_DNA"/>
</dbReference>